<dbReference type="STRING" id="226230.J5PTJ0"/>
<name>J5PTJ0_SACK1</name>
<evidence type="ECO:0000313" key="1">
    <source>
        <dbReference type="EMBL" id="EJT43843.1"/>
    </source>
</evidence>
<accession>J5PTJ0</accession>
<organism evidence="1 2">
    <name type="scientific">Saccharomyces kudriavzevii (strain ATCC MYA-4449 / AS 2.2408 / CBS 8840 / NBRC 1802 / NCYC 2889)</name>
    <name type="common">Yeast</name>
    <dbReference type="NCBI Taxonomy" id="226230"/>
    <lineage>
        <taxon>Eukaryota</taxon>
        <taxon>Fungi</taxon>
        <taxon>Dikarya</taxon>
        <taxon>Ascomycota</taxon>
        <taxon>Saccharomycotina</taxon>
        <taxon>Saccharomycetes</taxon>
        <taxon>Saccharomycetales</taxon>
        <taxon>Saccharomycetaceae</taxon>
        <taxon>Saccharomyces</taxon>
    </lineage>
</organism>
<dbReference type="EMBL" id="AACI03000491">
    <property type="protein sequence ID" value="EJT43843.1"/>
    <property type="molecule type" value="Genomic_DNA"/>
</dbReference>
<dbReference type="Proteomes" id="UP000002753">
    <property type="component" value="Unassembled WGS sequence"/>
</dbReference>
<dbReference type="HOGENOM" id="CLU_2147308_0_0_1"/>
<proteinExistence type="predicted"/>
<reference evidence="1 2" key="1">
    <citation type="journal article" date="2003" name="Science">
        <title>Finding functional features in Saccharomyces genomes by phylogenetic footprinting.</title>
        <authorList>
            <person name="Cliften P.F."/>
            <person name="Sudarsanam P."/>
            <person name="Desikan A."/>
            <person name="Fulton L."/>
            <person name="Fulton B."/>
            <person name="Majors J."/>
            <person name="Waterston R."/>
            <person name="Cohen B.A."/>
            <person name="Johnston M."/>
        </authorList>
    </citation>
    <scope>NUCLEOTIDE SEQUENCE [LARGE SCALE GENOMIC DNA]</scope>
    <source>
        <strain evidence="2">ATCC MYA-4449 / AS 2.2408 / CBS 8840 / NBRC 1802 / NCYC 2889</strain>
    </source>
</reference>
<gene>
    <name evidence="1" type="primary">YML005W</name>
    <name evidence="1" type="ORF">SKUD_204304</name>
</gene>
<keyword evidence="2" id="KW-1185">Reference proteome</keyword>
<dbReference type="AlphaFoldDB" id="J5PTJ0"/>
<evidence type="ECO:0000313" key="2">
    <source>
        <dbReference type="Proteomes" id="UP000002753"/>
    </source>
</evidence>
<reference evidence="2" key="2">
    <citation type="journal article" date="2011" name="G3 (Bethesda)">
        <title>The awesome power of yeast evolutionary genetics: New genome sequences and strain resources for the Saccharomyces sensu stricto genus.</title>
        <authorList>
            <person name="Scannell D.R."/>
            <person name="Zill O.A."/>
            <person name="Rokas A."/>
            <person name="Payen C."/>
            <person name="Dunham M.J."/>
            <person name="Eisen M.B."/>
            <person name="Rine J."/>
            <person name="Johnston M."/>
            <person name="Hittinger C.T."/>
        </authorList>
    </citation>
    <scope>GENOME REANNOTATION</scope>
    <source>
        <strain evidence="2">ATCC MYA-4449 / AS 2.2408 / CBS 8840 / NBRC 1802 / NCYC 2889</strain>
    </source>
</reference>
<comment type="caution">
    <text evidence="1">The sequence shown here is derived from an EMBL/GenBank/DDBJ whole genome shotgun (WGS) entry which is preliminary data.</text>
</comment>
<sequence>MSVEFVVTDVTLVKTIKVKLEDCGLFVKPIYSDKDGMVIKSSIASLKHPLAIEIGNVAGIKARVHEGDKYEHNNGRLEHQSNSIMEFTKGYLRDHVSGNDEISVLCLLDHLP</sequence>
<protein>
    <submittedName>
        <fullName evidence="1">TRM12-like protein</fullName>
    </submittedName>
</protein>